<dbReference type="EMBL" id="LNIX01000015">
    <property type="protein sequence ID" value="OXA46381.1"/>
    <property type="molecule type" value="Genomic_DNA"/>
</dbReference>
<evidence type="ECO:0000313" key="2">
    <source>
        <dbReference type="Proteomes" id="UP000198287"/>
    </source>
</evidence>
<gene>
    <name evidence="1" type="ORF">Fcan01_18893</name>
</gene>
<protein>
    <submittedName>
        <fullName evidence="1">Uncharacterized protein</fullName>
    </submittedName>
</protein>
<organism evidence="1 2">
    <name type="scientific">Folsomia candida</name>
    <name type="common">Springtail</name>
    <dbReference type="NCBI Taxonomy" id="158441"/>
    <lineage>
        <taxon>Eukaryota</taxon>
        <taxon>Metazoa</taxon>
        <taxon>Ecdysozoa</taxon>
        <taxon>Arthropoda</taxon>
        <taxon>Hexapoda</taxon>
        <taxon>Collembola</taxon>
        <taxon>Entomobryomorpha</taxon>
        <taxon>Isotomoidea</taxon>
        <taxon>Isotomidae</taxon>
        <taxon>Proisotominae</taxon>
        <taxon>Folsomia</taxon>
    </lineage>
</organism>
<comment type="caution">
    <text evidence="1">The sequence shown here is derived from an EMBL/GenBank/DDBJ whole genome shotgun (WGS) entry which is preliminary data.</text>
</comment>
<keyword evidence="2" id="KW-1185">Reference proteome</keyword>
<proteinExistence type="predicted"/>
<dbReference type="Proteomes" id="UP000198287">
    <property type="component" value="Unassembled WGS sequence"/>
</dbReference>
<dbReference type="AlphaFoldDB" id="A0A226DP37"/>
<name>A0A226DP37_FOLCA</name>
<dbReference type="OrthoDB" id="6506757at2759"/>
<accession>A0A226DP37</accession>
<evidence type="ECO:0000313" key="1">
    <source>
        <dbReference type="EMBL" id="OXA46381.1"/>
    </source>
</evidence>
<sequence length="193" mass="22827">MISFLAFPVFEKLPQTFEQLMAWDYEVGFLKHGDSAYNTLKASTDKVYVKLLNEMEIITGNGLEYFRRSRPRSWLHLQGRFRPLDRLDASFSFRRFMGGERHVLQRPPSKARLEINQTDKLALSHTAGNDNLTLKHISDAFYTLAVCWANCAIVYFHEVISFHEKMTEKAGRSRRRFRNLRDQKLRIRLNHRF</sequence>
<reference evidence="1 2" key="1">
    <citation type="submission" date="2015-12" db="EMBL/GenBank/DDBJ databases">
        <title>The genome of Folsomia candida.</title>
        <authorList>
            <person name="Faddeeva A."/>
            <person name="Derks M.F."/>
            <person name="Anvar Y."/>
            <person name="Smit S."/>
            <person name="Van Straalen N."/>
            <person name="Roelofs D."/>
        </authorList>
    </citation>
    <scope>NUCLEOTIDE SEQUENCE [LARGE SCALE GENOMIC DNA]</scope>
    <source>
        <strain evidence="1 2">VU population</strain>
        <tissue evidence="1">Whole body</tissue>
    </source>
</reference>